<dbReference type="STRING" id="1661398.A0A482V890"/>
<dbReference type="GO" id="GO:0006313">
    <property type="term" value="P:DNA transposition"/>
    <property type="evidence" value="ECO:0007669"/>
    <property type="project" value="InterPro"/>
</dbReference>
<evidence type="ECO:0000259" key="1">
    <source>
        <dbReference type="Pfam" id="PF01498"/>
    </source>
</evidence>
<gene>
    <name evidence="2" type="ORF">BDFB_013940</name>
</gene>
<keyword evidence="3" id="KW-1185">Reference proteome</keyword>
<dbReference type="OrthoDB" id="25402at2759"/>
<name>A0A482V890_ASBVE</name>
<dbReference type="Pfam" id="PF01498">
    <property type="entry name" value="HTH_Tnp_Tc3_2"/>
    <property type="match status" value="1"/>
</dbReference>
<proteinExistence type="predicted"/>
<accession>A0A482V890</accession>
<comment type="caution">
    <text evidence="2">The sequence shown here is derived from an EMBL/GenBank/DDBJ whole genome shotgun (WGS) entry which is preliminary data.</text>
</comment>
<dbReference type="AlphaFoldDB" id="A0A482V890"/>
<dbReference type="Proteomes" id="UP000292052">
    <property type="component" value="Unassembled WGS sequence"/>
</dbReference>
<sequence>MLSEDTIRRRLAKYQLTSKIPARGPLLTRDHCRSRLTFAQNHVNWRNEDWRRVLFLDESRFCLYHSDRRVQIY</sequence>
<dbReference type="EMBL" id="QDEB01128324">
    <property type="protein sequence ID" value="RZB39422.1"/>
    <property type="molecule type" value="Genomic_DNA"/>
</dbReference>
<protein>
    <submittedName>
        <fullName evidence="2">HTH Tnp Tc3 2 domain containing protein</fullName>
    </submittedName>
</protein>
<dbReference type="InterPro" id="IPR036397">
    <property type="entry name" value="RNaseH_sf"/>
</dbReference>
<reference evidence="2 3" key="1">
    <citation type="submission" date="2017-03" db="EMBL/GenBank/DDBJ databases">
        <title>Genome of the blue death feigning beetle - Asbolus verrucosus.</title>
        <authorList>
            <person name="Rider S.D."/>
        </authorList>
    </citation>
    <scope>NUCLEOTIDE SEQUENCE [LARGE SCALE GENOMIC DNA]</scope>
    <source>
        <strain evidence="2">Butters</strain>
        <tissue evidence="2">Head and leg muscle</tissue>
    </source>
</reference>
<dbReference type="GO" id="GO:0015074">
    <property type="term" value="P:DNA integration"/>
    <property type="evidence" value="ECO:0007669"/>
    <property type="project" value="InterPro"/>
</dbReference>
<dbReference type="GO" id="GO:0003677">
    <property type="term" value="F:DNA binding"/>
    <property type="evidence" value="ECO:0007669"/>
    <property type="project" value="InterPro"/>
</dbReference>
<feature type="domain" description="Transposase Tc1-like" evidence="1">
    <location>
        <begin position="3"/>
        <end position="44"/>
    </location>
</feature>
<evidence type="ECO:0000313" key="3">
    <source>
        <dbReference type="Proteomes" id="UP000292052"/>
    </source>
</evidence>
<organism evidence="2 3">
    <name type="scientific">Asbolus verrucosus</name>
    <name type="common">Desert ironclad beetle</name>
    <dbReference type="NCBI Taxonomy" id="1661398"/>
    <lineage>
        <taxon>Eukaryota</taxon>
        <taxon>Metazoa</taxon>
        <taxon>Ecdysozoa</taxon>
        <taxon>Arthropoda</taxon>
        <taxon>Hexapoda</taxon>
        <taxon>Insecta</taxon>
        <taxon>Pterygota</taxon>
        <taxon>Neoptera</taxon>
        <taxon>Endopterygota</taxon>
        <taxon>Coleoptera</taxon>
        <taxon>Polyphaga</taxon>
        <taxon>Cucujiformia</taxon>
        <taxon>Tenebrionidae</taxon>
        <taxon>Pimeliinae</taxon>
        <taxon>Asbolus</taxon>
    </lineage>
</organism>
<dbReference type="Gene3D" id="3.30.420.10">
    <property type="entry name" value="Ribonuclease H-like superfamily/Ribonuclease H"/>
    <property type="match status" value="1"/>
</dbReference>
<dbReference type="InterPro" id="IPR002492">
    <property type="entry name" value="Transposase_Tc1-like"/>
</dbReference>
<evidence type="ECO:0000313" key="2">
    <source>
        <dbReference type="EMBL" id="RZB39422.1"/>
    </source>
</evidence>